<dbReference type="GO" id="GO:0009380">
    <property type="term" value="C:excinuclease repair complex"/>
    <property type="evidence" value="ECO:0007669"/>
    <property type="project" value="InterPro"/>
</dbReference>
<dbReference type="InterPro" id="IPR000305">
    <property type="entry name" value="GIY-YIG_endonuc"/>
</dbReference>
<dbReference type="SUPFAM" id="SSF46600">
    <property type="entry name" value="C-terminal UvrC-binding domain of UvrB"/>
    <property type="match status" value="1"/>
</dbReference>
<keyword evidence="1 7" id="KW-0963">Cytoplasm</keyword>
<evidence type="ECO:0000256" key="5">
    <source>
        <dbReference type="ARBA" id="ARBA00023204"/>
    </source>
</evidence>
<dbReference type="Pfam" id="PF14520">
    <property type="entry name" value="HHH_5"/>
    <property type="match status" value="1"/>
</dbReference>
<dbReference type="RefSeq" id="WP_008863028.1">
    <property type="nucleotide sequence ID" value="NZ_JH815206.1"/>
</dbReference>
<evidence type="ECO:0000313" key="11">
    <source>
        <dbReference type="Proteomes" id="UP000006044"/>
    </source>
</evidence>
<evidence type="ECO:0000256" key="4">
    <source>
        <dbReference type="ARBA" id="ARBA00022881"/>
    </source>
</evidence>
<keyword evidence="2 7" id="KW-0227">DNA damage</keyword>
<accession>K0X326</accession>
<dbReference type="PROSITE" id="PS50165">
    <property type="entry name" value="UVRC"/>
    <property type="match status" value="1"/>
</dbReference>
<dbReference type="PROSITE" id="PS50164">
    <property type="entry name" value="GIY_YIG"/>
    <property type="match status" value="1"/>
</dbReference>
<dbReference type="GeneID" id="77849830"/>
<sequence length="598" mass="68893">MIDKNENIKNKLALLPDTPGVYQYFDKTGKIIYVGKAKNLKRRVSSYFNKVHDSPKTNILVKNIYDLQYIVVKTEEDALHLENSLIKAYKPRYNVLLKDDKTYPWICLRNEHFPRVFLTRKVYKDGSKYYGPYANVHLAKTVLGLIRELYPIRTCNYALTPENIEKNRFRVCLQYHIKNCKGCCVGKISEQEYNGYIEQVRQILNGDIHQLSNHLLEEMSALSTELRFEEAQVVKEKYDLIEKYKAKSVIVNPALHEIDVFSYDEDEGVAFVNYMHVRGGSIVQSITIEYKKKLDESASEILSLGIAELRSRFGSRAKEALVPFLPESDFVDLEFVVPQRGDKKKLLAVSEQNVKQYKVDRLKQSEKLNPEQRVMRILTRIQQDFRLPELPWHMECFDNSNIQGTNPVASCVVFKKAKPSKKDYRHFDIKTVVGPDDFASMREIIYRRYRRLFDEGEELPQLIIVDGGKGQLSAALESINALGLRGKVSIVGIAKRLEEIYFPGDSLPLYIDKNSESLRVIQHMRDEAHRFGITFHRNKRSKGQVKSALDSIPGIGPKSRDLLLSHFKSVKRIKEASESDLMAVVGTAKAKIIKKYLI</sequence>
<dbReference type="eggNOG" id="COG0322">
    <property type="taxonomic scope" value="Bacteria"/>
</dbReference>
<dbReference type="Gene3D" id="1.10.150.20">
    <property type="entry name" value="5' to 3' exonuclease, C-terminal subdomain"/>
    <property type="match status" value="1"/>
</dbReference>
<protein>
    <recommendedName>
        <fullName evidence="7">UvrABC system protein C</fullName>
        <shortName evidence="7">Protein UvrC</shortName>
    </recommendedName>
    <alternativeName>
        <fullName evidence="7">Excinuclease ABC subunit C</fullName>
    </alternativeName>
</protein>
<keyword evidence="4 7" id="KW-0267">Excision nuclease</keyword>
<feature type="domain" description="UvrC family homology region profile" evidence="9">
    <location>
        <begin position="270"/>
        <end position="479"/>
    </location>
</feature>
<dbReference type="HOGENOM" id="CLU_014841_3_2_10"/>
<dbReference type="OrthoDB" id="9804933at2"/>
<comment type="similarity">
    <text evidence="7">Belongs to the UvrC family.</text>
</comment>
<keyword evidence="11" id="KW-1185">Reference proteome</keyword>
<dbReference type="Pfam" id="PF08459">
    <property type="entry name" value="UvrC_RNaseH_dom"/>
    <property type="match status" value="1"/>
</dbReference>
<dbReference type="Pfam" id="PF01541">
    <property type="entry name" value="GIY-YIG"/>
    <property type="match status" value="1"/>
</dbReference>
<keyword evidence="5 7" id="KW-0234">DNA repair</keyword>
<dbReference type="GO" id="GO:0006289">
    <property type="term" value="P:nucleotide-excision repair"/>
    <property type="evidence" value="ECO:0007669"/>
    <property type="project" value="UniProtKB-UniRule"/>
</dbReference>
<feature type="domain" description="GIY-YIG" evidence="8">
    <location>
        <begin position="17"/>
        <end position="95"/>
    </location>
</feature>
<dbReference type="GO" id="GO:0005737">
    <property type="term" value="C:cytoplasm"/>
    <property type="evidence" value="ECO:0007669"/>
    <property type="project" value="UniProtKB-SubCell"/>
</dbReference>
<dbReference type="Gene3D" id="3.40.1440.10">
    <property type="entry name" value="GIY-YIG endonuclease"/>
    <property type="match status" value="1"/>
</dbReference>
<dbReference type="InterPro" id="IPR010994">
    <property type="entry name" value="RuvA_2-like"/>
</dbReference>
<comment type="caution">
    <text evidence="10">The sequence shown here is derived from an EMBL/GenBank/DDBJ whole genome shotgun (WGS) entry which is preliminary data.</text>
</comment>
<dbReference type="AlphaFoldDB" id="K0X326"/>
<keyword evidence="6 7" id="KW-0742">SOS response</keyword>
<evidence type="ECO:0000256" key="6">
    <source>
        <dbReference type="ARBA" id="ARBA00023236"/>
    </source>
</evidence>
<dbReference type="FunFam" id="3.40.1440.10:FF:000001">
    <property type="entry name" value="UvrABC system protein C"/>
    <property type="match status" value="1"/>
</dbReference>
<dbReference type="InterPro" id="IPR036876">
    <property type="entry name" value="UVR_dom_sf"/>
</dbReference>
<evidence type="ECO:0000259" key="9">
    <source>
        <dbReference type="PROSITE" id="PS50165"/>
    </source>
</evidence>
<dbReference type="HAMAP" id="MF_00203">
    <property type="entry name" value="UvrC"/>
    <property type="match status" value="1"/>
</dbReference>
<organism evidence="10 11">
    <name type="scientific">Barnesiella intestinihominis YIT 11860</name>
    <dbReference type="NCBI Taxonomy" id="742726"/>
    <lineage>
        <taxon>Bacteria</taxon>
        <taxon>Pseudomonadati</taxon>
        <taxon>Bacteroidota</taxon>
        <taxon>Bacteroidia</taxon>
        <taxon>Bacteroidales</taxon>
        <taxon>Barnesiellaceae</taxon>
        <taxon>Barnesiella</taxon>
    </lineage>
</organism>
<evidence type="ECO:0000256" key="1">
    <source>
        <dbReference type="ARBA" id="ARBA00022490"/>
    </source>
</evidence>
<dbReference type="NCBIfam" id="TIGR00194">
    <property type="entry name" value="uvrC"/>
    <property type="match status" value="1"/>
</dbReference>
<evidence type="ECO:0000256" key="2">
    <source>
        <dbReference type="ARBA" id="ARBA00022763"/>
    </source>
</evidence>
<dbReference type="GO" id="GO:0009432">
    <property type="term" value="P:SOS response"/>
    <property type="evidence" value="ECO:0007669"/>
    <property type="project" value="UniProtKB-UniRule"/>
</dbReference>
<dbReference type="PATRIC" id="fig|742726.3.peg.2766"/>
<proteinExistence type="inferred from homology"/>
<dbReference type="Gene3D" id="3.30.420.340">
    <property type="entry name" value="UvrC, RNAse H endonuclease domain"/>
    <property type="match status" value="1"/>
</dbReference>
<dbReference type="Proteomes" id="UP000006044">
    <property type="component" value="Unassembled WGS sequence"/>
</dbReference>
<reference evidence="10 11" key="1">
    <citation type="submission" date="2012-08" db="EMBL/GenBank/DDBJ databases">
        <title>The Genome Sequence of Barnesiella intestinihominis YIT 11860.</title>
        <authorList>
            <consortium name="The Broad Institute Genome Sequencing Platform"/>
            <person name="Earl A."/>
            <person name="Ward D."/>
            <person name="Feldgarden M."/>
            <person name="Gevers D."/>
            <person name="Morotomi M."/>
            <person name="Walker B."/>
            <person name="Young S.K."/>
            <person name="Zeng Q."/>
            <person name="Gargeya S."/>
            <person name="Fitzgerald M."/>
            <person name="Haas B."/>
            <person name="Abouelleil A."/>
            <person name="Alvarado L."/>
            <person name="Arachchi H.M."/>
            <person name="Berlin A.M."/>
            <person name="Chapman S.B."/>
            <person name="Goldberg J."/>
            <person name="Griggs A."/>
            <person name="Gujja S."/>
            <person name="Hansen M."/>
            <person name="Howarth C."/>
            <person name="Imamovic A."/>
            <person name="Larimer J."/>
            <person name="McCowen C."/>
            <person name="Montmayeur A."/>
            <person name="Murphy C."/>
            <person name="Neiman D."/>
            <person name="Pearson M."/>
            <person name="Priest M."/>
            <person name="Roberts A."/>
            <person name="Saif S."/>
            <person name="Shea T."/>
            <person name="Sisk P."/>
            <person name="Sykes S."/>
            <person name="Wortman J."/>
            <person name="Nusbaum C."/>
            <person name="Birren B."/>
        </authorList>
    </citation>
    <scope>NUCLEOTIDE SEQUENCE [LARGE SCALE GENOMIC DNA]</scope>
    <source>
        <strain evidence="10 11">YIT 11860</strain>
    </source>
</reference>
<dbReference type="PANTHER" id="PTHR30562:SF1">
    <property type="entry name" value="UVRABC SYSTEM PROTEIN C"/>
    <property type="match status" value="1"/>
</dbReference>
<dbReference type="InterPro" id="IPR001162">
    <property type="entry name" value="UvrC_RNase_H_dom"/>
</dbReference>
<dbReference type="InterPro" id="IPR038476">
    <property type="entry name" value="UvrC_RNase_H_dom_sf"/>
</dbReference>
<dbReference type="InterPro" id="IPR047296">
    <property type="entry name" value="GIY-YIG_UvrC_Cho"/>
</dbReference>
<keyword evidence="3 7" id="KW-0228">DNA excision</keyword>
<evidence type="ECO:0000259" key="8">
    <source>
        <dbReference type="PROSITE" id="PS50164"/>
    </source>
</evidence>
<evidence type="ECO:0000256" key="7">
    <source>
        <dbReference type="HAMAP-Rule" id="MF_00203"/>
    </source>
</evidence>
<dbReference type="SMART" id="SM00465">
    <property type="entry name" value="GIYc"/>
    <property type="match status" value="1"/>
</dbReference>
<dbReference type="InterPro" id="IPR050066">
    <property type="entry name" value="UvrABC_protein_C"/>
</dbReference>
<evidence type="ECO:0000256" key="3">
    <source>
        <dbReference type="ARBA" id="ARBA00022769"/>
    </source>
</evidence>
<comment type="function">
    <text evidence="7">The UvrABC repair system catalyzes the recognition and processing of DNA lesions. UvrC both incises the 5' and 3' sides of the lesion. The N-terminal half is responsible for the 3' incision and the C-terminal half is responsible for the 5' incision.</text>
</comment>
<dbReference type="InterPro" id="IPR035901">
    <property type="entry name" value="GIY-YIG_endonuc_sf"/>
</dbReference>
<comment type="subcellular location">
    <subcellularLocation>
        <location evidence="7">Cytoplasm</location>
    </subcellularLocation>
</comment>
<name>K0X326_9BACT</name>
<dbReference type="CDD" id="cd10434">
    <property type="entry name" value="GIY-YIG_UvrC_Cho"/>
    <property type="match status" value="1"/>
</dbReference>
<gene>
    <name evidence="7" type="primary">uvrC</name>
    <name evidence="10" type="ORF">HMPREF9448_02651</name>
</gene>
<dbReference type="EMBL" id="ADLE01000018">
    <property type="protein sequence ID" value="EJZ61974.1"/>
    <property type="molecule type" value="Genomic_DNA"/>
</dbReference>
<dbReference type="GO" id="GO:0009381">
    <property type="term" value="F:excinuclease ABC activity"/>
    <property type="evidence" value="ECO:0007669"/>
    <property type="project" value="UniProtKB-UniRule"/>
</dbReference>
<evidence type="ECO:0000313" key="10">
    <source>
        <dbReference type="EMBL" id="EJZ61974.1"/>
    </source>
</evidence>
<dbReference type="InterPro" id="IPR004791">
    <property type="entry name" value="UvrC"/>
</dbReference>
<dbReference type="SUPFAM" id="SSF47781">
    <property type="entry name" value="RuvA domain 2-like"/>
    <property type="match status" value="1"/>
</dbReference>
<comment type="subunit">
    <text evidence="7">Interacts with UvrB in an incision complex.</text>
</comment>
<dbReference type="SUPFAM" id="SSF82771">
    <property type="entry name" value="GIY-YIG endonuclease"/>
    <property type="match status" value="1"/>
</dbReference>
<dbReference type="STRING" id="742726.HMPREF9448_02651"/>
<dbReference type="Pfam" id="PF22920">
    <property type="entry name" value="UvrC_RNaseH"/>
    <property type="match status" value="1"/>
</dbReference>
<dbReference type="GO" id="GO:0003677">
    <property type="term" value="F:DNA binding"/>
    <property type="evidence" value="ECO:0007669"/>
    <property type="project" value="UniProtKB-UniRule"/>
</dbReference>
<dbReference type="PANTHER" id="PTHR30562">
    <property type="entry name" value="UVRC/OXIDOREDUCTASE"/>
    <property type="match status" value="1"/>
</dbReference>